<dbReference type="PANTHER" id="PTHR45436">
    <property type="entry name" value="SENSOR HISTIDINE KINASE YKOH"/>
    <property type="match status" value="1"/>
</dbReference>
<feature type="region of interest" description="Disordered" evidence="12">
    <location>
        <begin position="458"/>
        <end position="505"/>
    </location>
</feature>
<keyword evidence="7 16" id="KW-0418">Kinase</keyword>
<evidence type="ECO:0000256" key="12">
    <source>
        <dbReference type="SAM" id="MobiDB-lite"/>
    </source>
</evidence>
<dbReference type="InterPro" id="IPR003594">
    <property type="entry name" value="HATPase_dom"/>
</dbReference>
<evidence type="ECO:0000256" key="9">
    <source>
        <dbReference type="ARBA" id="ARBA00023012"/>
    </source>
</evidence>
<comment type="caution">
    <text evidence="16">The sequence shown here is derived from an EMBL/GenBank/DDBJ whole genome shotgun (WGS) entry which is preliminary data.</text>
</comment>
<keyword evidence="17" id="KW-1185">Reference proteome</keyword>
<dbReference type="CDD" id="cd00075">
    <property type="entry name" value="HATPase"/>
    <property type="match status" value="1"/>
</dbReference>
<evidence type="ECO:0000256" key="11">
    <source>
        <dbReference type="SAM" id="Coils"/>
    </source>
</evidence>
<dbReference type="AlphaFoldDB" id="A0A3N0E164"/>
<dbReference type="PANTHER" id="PTHR45436:SF5">
    <property type="entry name" value="SENSOR HISTIDINE KINASE TRCS"/>
    <property type="match status" value="1"/>
</dbReference>
<gene>
    <name evidence="16" type="ORF">EFW17_21950</name>
</gene>
<evidence type="ECO:0000256" key="1">
    <source>
        <dbReference type="ARBA" id="ARBA00000085"/>
    </source>
</evidence>
<evidence type="ECO:0000256" key="4">
    <source>
        <dbReference type="ARBA" id="ARBA00022553"/>
    </source>
</evidence>
<dbReference type="InterPro" id="IPR036890">
    <property type="entry name" value="HATPase_C_sf"/>
</dbReference>
<dbReference type="InterPro" id="IPR005467">
    <property type="entry name" value="His_kinase_dom"/>
</dbReference>
<feature type="coiled-coil region" evidence="11">
    <location>
        <begin position="299"/>
        <end position="326"/>
    </location>
</feature>
<accession>A0A3N0E164</accession>
<evidence type="ECO:0000256" key="5">
    <source>
        <dbReference type="ARBA" id="ARBA00022679"/>
    </source>
</evidence>
<reference evidence="16 17" key="1">
    <citation type="submission" date="2018-11" db="EMBL/GenBank/DDBJ databases">
        <title>The genome draft of YIM 96095.</title>
        <authorList>
            <person name="Tang S.-K."/>
            <person name="Chunyu W.-X."/>
            <person name="Feng Y.-Z."/>
        </authorList>
    </citation>
    <scope>NUCLEOTIDE SEQUENCE [LARGE SCALE GENOMIC DNA]</scope>
    <source>
        <strain evidence="16 17">YIM 96095</strain>
    </source>
</reference>
<evidence type="ECO:0000256" key="7">
    <source>
        <dbReference type="ARBA" id="ARBA00022777"/>
    </source>
</evidence>
<keyword evidence="8 13" id="KW-1133">Transmembrane helix</keyword>
<dbReference type="InterPro" id="IPR050428">
    <property type="entry name" value="TCS_sensor_his_kinase"/>
</dbReference>
<organism evidence="16 17">
    <name type="scientific">Halostreptopolyspora alba</name>
    <dbReference type="NCBI Taxonomy" id="2487137"/>
    <lineage>
        <taxon>Bacteria</taxon>
        <taxon>Bacillati</taxon>
        <taxon>Actinomycetota</taxon>
        <taxon>Actinomycetes</taxon>
        <taxon>Streptosporangiales</taxon>
        <taxon>Nocardiopsidaceae</taxon>
        <taxon>Halostreptopolyspora</taxon>
    </lineage>
</organism>
<dbReference type="OrthoDB" id="9786919at2"/>
<dbReference type="PRINTS" id="PR00344">
    <property type="entry name" value="BCTRLSENSOR"/>
</dbReference>
<protein>
    <recommendedName>
        <fullName evidence="3">histidine kinase</fullName>
        <ecNumber evidence="3">2.7.13.3</ecNumber>
    </recommendedName>
</protein>
<keyword evidence="6 13" id="KW-0812">Transmembrane</keyword>
<dbReference type="SUPFAM" id="SSF47384">
    <property type="entry name" value="Homodimeric domain of signal transducing histidine kinase"/>
    <property type="match status" value="1"/>
</dbReference>
<dbReference type="InterPro" id="IPR003660">
    <property type="entry name" value="HAMP_dom"/>
</dbReference>
<dbReference type="SUPFAM" id="SSF55874">
    <property type="entry name" value="ATPase domain of HSP90 chaperone/DNA topoisomerase II/histidine kinase"/>
    <property type="match status" value="1"/>
</dbReference>
<keyword evidence="11" id="KW-0175">Coiled coil</keyword>
<name>A0A3N0E164_9ACTN</name>
<feature type="domain" description="HAMP" evidence="15">
    <location>
        <begin position="205"/>
        <end position="261"/>
    </location>
</feature>
<dbReference type="CDD" id="cd00082">
    <property type="entry name" value="HisKA"/>
    <property type="match status" value="1"/>
</dbReference>
<evidence type="ECO:0000256" key="6">
    <source>
        <dbReference type="ARBA" id="ARBA00022692"/>
    </source>
</evidence>
<dbReference type="EC" id="2.7.13.3" evidence="3"/>
<evidence type="ECO:0000256" key="8">
    <source>
        <dbReference type="ARBA" id="ARBA00022989"/>
    </source>
</evidence>
<dbReference type="Gene3D" id="1.10.287.130">
    <property type="match status" value="1"/>
</dbReference>
<comment type="subcellular location">
    <subcellularLocation>
        <location evidence="2">Cell membrane</location>
    </subcellularLocation>
</comment>
<dbReference type="PROSITE" id="PS50109">
    <property type="entry name" value="HIS_KIN"/>
    <property type="match status" value="1"/>
</dbReference>
<feature type="compositionally biased region" description="Basic and acidic residues" evidence="12">
    <location>
        <begin position="472"/>
        <end position="491"/>
    </location>
</feature>
<evidence type="ECO:0000256" key="2">
    <source>
        <dbReference type="ARBA" id="ARBA00004236"/>
    </source>
</evidence>
<dbReference type="Gene3D" id="3.30.565.10">
    <property type="entry name" value="Histidine kinase-like ATPase, C-terminal domain"/>
    <property type="match status" value="1"/>
</dbReference>
<sequence>MTERTPNAKARRSRLPAWRSWSELRLGTKFAVSFALVAAAVVVLVGALAYNTAAFLVRADAQEEFDTTVEGIASDLRERPHQPPDEGTLSFVHSDTFTFQGVAPDGGVTVPVTNRDEPEPLPVEVEDRDVAAESAPGVVRTREDTANDEQYRIATVSIGDGRGAIQVGQRLSPVEQLLDRLALQMFWVALVVLTGAGLAGWLVGRRVTGRLVRLTETAEYVSSTGRLDLGAQDGERAGGDEVGRLGKAFNTMLERLAAAREEQHRLVQNASHELRTPLTSLRTNVSVMRRFDRLSPEAREQLVEDLQGETRELTDLVNELVELATERRENEPWQHVALGEVAEHAADRARRRTGRDVVVDADGTAVRGRPQALERAIANPVENAAKFDAEGTTPIEVVVREGRVEVRDRGPGFDPAELEHVFERFYRATSARSLPGSGLGLSMVQEVAREHGGDVFAHNREDGGAVVGFALPEERPEDGGPGRPGGEEPGRSDSGAGQYWARPPE</sequence>
<dbReference type="Pfam" id="PF00512">
    <property type="entry name" value="HisKA"/>
    <property type="match status" value="1"/>
</dbReference>
<dbReference type="InterPro" id="IPR003661">
    <property type="entry name" value="HisK_dim/P_dom"/>
</dbReference>
<keyword evidence="4" id="KW-0597">Phosphoprotein</keyword>
<proteinExistence type="predicted"/>
<dbReference type="CDD" id="cd06225">
    <property type="entry name" value="HAMP"/>
    <property type="match status" value="1"/>
</dbReference>
<feature type="domain" description="Histidine kinase" evidence="14">
    <location>
        <begin position="269"/>
        <end position="475"/>
    </location>
</feature>
<keyword evidence="9" id="KW-0902">Two-component regulatory system</keyword>
<keyword evidence="5" id="KW-0808">Transferase</keyword>
<dbReference type="InterPro" id="IPR004358">
    <property type="entry name" value="Sig_transdc_His_kin-like_C"/>
</dbReference>
<dbReference type="GO" id="GO:0000155">
    <property type="term" value="F:phosphorelay sensor kinase activity"/>
    <property type="evidence" value="ECO:0007669"/>
    <property type="project" value="InterPro"/>
</dbReference>
<evidence type="ECO:0000256" key="3">
    <source>
        <dbReference type="ARBA" id="ARBA00012438"/>
    </source>
</evidence>
<dbReference type="Proteomes" id="UP000269198">
    <property type="component" value="Unassembled WGS sequence"/>
</dbReference>
<feature type="transmembrane region" description="Helical" evidence="13">
    <location>
        <begin position="181"/>
        <end position="203"/>
    </location>
</feature>
<dbReference type="Gene3D" id="6.10.340.10">
    <property type="match status" value="1"/>
</dbReference>
<dbReference type="EMBL" id="RJMB01000032">
    <property type="protein sequence ID" value="RNL81587.1"/>
    <property type="molecule type" value="Genomic_DNA"/>
</dbReference>
<dbReference type="SMART" id="SM00388">
    <property type="entry name" value="HisKA"/>
    <property type="match status" value="1"/>
</dbReference>
<evidence type="ECO:0000256" key="10">
    <source>
        <dbReference type="ARBA" id="ARBA00023136"/>
    </source>
</evidence>
<dbReference type="SMART" id="SM00387">
    <property type="entry name" value="HATPase_c"/>
    <property type="match status" value="1"/>
</dbReference>
<dbReference type="SMART" id="SM00304">
    <property type="entry name" value="HAMP"/>
    <property type="match status" value="1"/>
</dbReference>
<evidence type="ECO:0000256" key="13">
    <source>
        <dbReference type="SAM" id="Phobius"/>
    </source>
</evidence>
<feature type="transmembrane region" description="Helical" evidence="13">
    <location>
        <begin position="30"/>
        <end position="50"/>
    </location>
</feature>
<dbReference type="GO" id="GO:0005886">
    <property type="term" value="C:plasma membrane"/>
    <property type="evidence" value="ECO:0007669"/>
    <property type="project" value="UniProtKB-SubCell"/>
</dbReference>
<evidence type="ECO:0000259" key="14">
    <source>
        <dbReference type="PROSITE" id="PS50109"/>
    </source>
</evidence>
<dbReference type="PROSITE" id="PS50885">
    <property type="entry name" value="HAMP"/>
    <property type="match status" value="1"/>
</dbReference>
<dbReference type="Pfam" id="PF00672">
    <property type="entry name" value="HAMP"/>
    <property type="match status" value="1"/>
</dbReference>
<evidence type="ECO:0000313" key="17">
    <source>
        <dbReference type="Proteomes" id="UP000269198"/>
    </source>
</evidence>
<comment type="catalytic activity">
    <reaction evidence="1">
        <text>ATP + protein L-histidine = ADP + protein N-phospho-L-histidine.</text>
        <dbReference type="EC" id="2.7.13.3"/>
    </reaction>
</comment>
<evidence type="ECO:0000313" key="16">
    <source>
        <dbReference type="EMBL" id="RNL81587.1"/>
    </source>
</evidence>
<evidence type="ECO:0000259" key="15">
    <source>
        <dbReference type="PROSITE" id="PS50885"/>
    </source>
</evidence>
<dbReference type="RefSeq" id="WP_123203338.1">
    <property type="nucleotide sequence ID" value="NZ_RJMB01000032.1"/>
</dbReference>
<dbReference type="InterPro" id="IPR036097">
    <property type="entry name" value="HisK_dim/P_sf"/>
</dbReference>
<dbReference type="Pfam" id="PF02518">
    <property type="entry name" value="HATPase_c"/>
    <property type="match status" value="1"/>
</dbReference>
<keyword evidence="10 13" id="KW-0472">Membrane</keyword>